<dbReference type="Proteomes" id="UP000009102">
    <property type="component" value="Chromosome"/>
</dbReference>
<sequence>MSLIKITPPEQAEGQLAETYRDIQNLFGMVPNALQISSANPELLANRWQATRYFRNHPTLGRALLATIRLLVSDANHCAYCVDFNAAMLINACDQTPEQVAATRQDPSQAPLSAKDKALLLFTLKSLHTPADVNSEDVAALHALGWTDRDLLDAVTHAAYNRAVDMILNTFKVERDF</sequence>
<dbReference type="AlphaFoldDB" id="D0L1F3"/>
<keyword evidence="2" id="KW-1185">Reference proteome</keyword>
<dbReference type="KEGG" id="hna:Hneap_1701"/>
<dbReference type="SUPFAM" id="SSF69118">
    <property type="entry name" value="AhpD-like"/>
    <property type="match status" value="1"/>
</dbReference>
<dbReference type="eggNOG" id="COG2128">
    <property type="taxonomic scope" value="Bacteria"/>
</dbReference>
<gene>
    <name evidence="1" type="ordered locus">Hneap_1701</name>
</gene>
<dbReference type="EMBL" id="CP001801">
    <property type="protein sequence ID" value="ACX96526.1"/>
    <property type="molecule type" value="Genomic_DNA"/>
</dbReference>
<evidence type="ECO:0000313" key="1">
    <source>
        <dbReference type="EMBL" id="ACX96526.1"/>
    </source>
</evidence>
<evidence type="ECO:0000313" key="2">
    <source>
        <dbReference type="Proteomes" id="UP000009102"/>
    </source>
</evidence>
<reference evidence="1 2" key="1">
    <citation type="submission" date="2009-10" db="EMBL/GenBank/DDBJ databases">
        <title>Complete sequence of Halothiobacillus neapolitanus c2.</title>
        <authorList>
            <consortium name="US DOE Joint Genome Institute"/>
            <person name="Lucas S."/>
            <person name="Copeland A."/>
            <person name="Lapidus A."/>
            <person name="Glavina del Rio T."/>
            <person name="Tice H."/>
            <person name="Bruce D."/>
            <person name="Goodwin L."/>
            <person name="Pitluck S."/>
            <person name="Davenport K."/>
            <person name="Brettin T."/>
            <person name="Detter J.C."/>
            <person name="Han C."/>
            <person name="Tapia R."/>
            <person name="Larimer F."/>
            <person name="Land M."/>
            <person name="Hauser L."/>
            <person name="Kyrpides N."/>
            <person name="Mikhailova N."/>
            <person name="Kerfeld C."/>
            <person name="Cannon G."/>
            <person name="Heinhort S."/>
        </authorList>
    </citation>
    <scope>NUCLEOTIDE SEQUENCE [LARGE SCALE GENOMIC DNA]</scope>
    <source>
        <strain evidence="2">ATCC 23641 / c2</strain>
    </source>
</reference>
<dbReference type="OrthoDB" id="9801997at2"/>
<dbReference type="HOGENOM" id="CLU_082760_4_3_6"/>
<dbReference type="Gene3D" id="1.20.1290.10">
    <property type="entry name" value="AhpD-like"/>
    <property type="match status" value="1"/>
</dbReference>
<dbReference type="RefSeq" id="WP_012824559.1">
    <property type="nucleotide sequence ID" value="NC_013422.1"/>
</dbReference>
<dbReference type="STRING" id="555778.Hneap_1701"/>
<protein>
    <recommendedName>
        <fullName evidence="3">Alkylhydroperoxidase like protein, AhpD family</fullName>
    </recommendedName>
</protein>
<dbReference type="InterPro" id="IPR029032">
    <property type="entry name" value="AhpD-like"/>
</dbReference>
<evidence type="ECO:0008006" key="3">
    <source>
        <dbReference type="Google" id="ProtNLM"/>
    </source>
</evidence>
<organism evidence="1 2">
    <name type="scientific">Halothiobacillus neapolitanus (strain ATCC 23641 / DSM 15147 / CIP 104769 / NCIMB 8539 / c2)</name>
    <name type="common">Thiobacillus neapolitanus</name>
    <dbReference type="NCBI Taxonomy" id="555778"/>
    <lineage>
        <taxon>Bacteria</taxon>
        <taxon>Pseudomonadati</taxon>
        <taxon>Pseudomonadota</taxon>
        <taxon>Gammaproteobacteria</taxon>
        <taxon>Chromatiales</taxon>
        <taxon>Halothiobacillaceae</taxon>
        <taxon>Halothiobacillus</taxon>
    </lineage>
</organism>
<dbReference type="PANTHER" id="PTHR35446">
    <property type="entry name" value="SI:CH211-175M2.5"/>
    <property type="match status" value="1"/>
</dbReference>
<name>D0L1F3_HALNC</name>
<proteinExistence type="predicted"/>
<accession>D0L1F3</accession>
<dbReference type="PANTHER" id="PTHR35446:SF2">
    <property type="entry name" value="CARBOXYMUCONOLACTONE DECARBOXYLASE-LIKE DOMAIN-CONTAINING PROTEIN"/>
    <property type="match status" value="1"/>
</dbReference>